<sequence length="163" mass="17898">MGNELVSVSADGPVTPRDREPIHSSLWDPRTLPDEVWQQVGVDPTTLATTIGGLEGVFKGFKRCGGRSNPGNFALDVWSQMYTLEDFRRKHAGVEFVPISIAGREGMRFRPITDRQGDQCDLLFPAEQGSLSVTVLRLDHHSSSSPFERAAEAAAVIVPLLPR</sequence>
<evidence type="ECO:0000256" key="1">
    <source>
        <dbReference type="SAM" id="MobiDB-lite"/>
    </source>
</evidence>
<gene>
    <name evidence="2" type="ORF">NRB20_75300</name>
</gene>
<dbReference type="OrthoDB" id="4569203at2"/>
<dbReference type="Proteomes" id="UP000438448">
    <property type="component" value="Unassembled WGS sequence"/>
</dbReference>
<reference evidence="2 3" key="1">
    <citation type="submission" date="2019-10" db="EMBL/GenBank/DDBJ databases">
        <title>Nocardia macrotermitis sp. nov. and Nocardia aurantia sp. nov., isolated from the gut of fungus growing-termite Macrotermes natalensis.</title>
        <authorList>
            <person name="Benndorf R."/>
            <person name="Schwitalla J."/>
            <person name="Martin K."/>
            <person name="De Beer W."/>
            <person name="Kaster A.-K."/>
            <person name="Vollmers J."/>
            <person name="Poulsen M."/>
            <person name="Beemelmanns C."/>
        </authorList>
    </citation>
    <scope>NUCLEOTIDE SEQUENCE [LARGE SCALE GENOMIC DNA]</scope>
    <source>
        <strain evidence="2 3">RB20</strain>
    </source>
</reference>
<evidence type="ECO:0000313" key="2">
    <source>
        <dbReference type="EMBL" id="MQY24395.1"/>
    </source>
</evidence>
<comment type="caution">
    <text evidence="2">The sequence shown here is derived from an EMBL/GenBank/DDBJ whole genome shotgun (WGS) entry which is preliminary data.</text>
</comment>
<keyword evidence="3" id="KW-1185">Reference proteome</keyword>
<dbReference type="InterPro" id="IPR024520">
    <property type="entry name" value="DUF3558"/>
</dbReference>
<evidence type="ECO:0000313" key="3">
    <source>
        <dbReference type="Proteomes" id="UP000438448"/>
    </source>
</evidence>
<dbReference type="AlphaFoldDB" id="A0A7K0DF28"/>
<proteinExistence type="predicted"/>
<feature type="region of interest" description="Disordered" evidence="1">
    <location>
        <begin position="1"/>
        <end position="24"/>
    </location>
</feature>
<accession>A0A7K0DF28</accession>
<organism evidence="2 3">
    <name type="scientific">Nocardia macrotermitis</name>
    <dbReference type="NCBI Taxonomy" id="2585198"/>
    <lineage>
        <taxon>Bacteria</taxon>
        <taxon>Bacillati</taxon>
        <taxon>Actinomycetota</taxon>
        <taxon>Actinomycetes</taxon>
        <taxon>Mycobacteriales</taxon>
        <taxon>Nocardiaceae</taxon>
        <taxon>Nocardia</taxon>
    </lineage>
</organism>
<protein>
    <submittedName>
        <fullName evidence="2">Uncharacterized protein</fullName>
    </submittedName>
</protein>
<dbReference type="Pfam" id="PF12079">
    <property type="entry name" value="DUF3558"/>
    <property type="match status" value="1"/>
</dbReference>
<dbReference type="RefSeq" id="WP_153416114.1">
    <property type="nucleotide sequence ID" value="NZ_WEGK01000034.1"/>
</dbReference>
<dbReference type="EMBL" id="WEGK01000034">
    <property type="protein sequence ID" value="MQY24395.1"/>
    <property type="molecule type" value="Genomic_DNA"/>
</dbReference>
<name>A0A7K0DF28_9NOCA</name>